<evidence type="ECO:0000313" key="3">
    <source>
        <dbReference type="Proteomes" id="UP000634667"/>
    </source>
</evidence>
<organism evidence="2 3">
    <name type="scientific">Alishewanella tabrizica</name>
    <dbReference type="NCBI Taxonomy" id="671278"/>
    <lineage>
        <taxon>Bacteria</taxon>
        <taxon>Pseudomonadati</taxon>
        <taxon>Pseudomonadota</taxon>
        <taxon>Gammaproteobacteria</taxon>
        <taxon>Alteromonadales</taxon>
        <taxon>Alteromonadaceae</taxon>
        <taxon>Alishewanella</taxon>
    </lineage>
</organism>
<protein>
    <submittedName>
        <fullName evidence="2">Uncharacterized protein</fullName>
    </submittedName>
</protein>
<feature type="signal peptide" evidence="1">
    <location>
        <begin position="1"/>
        <end position="23"/>
    </location>
</feature>
<reference evidence="3" key="1">
    <citation type="journal article" date="2019" name="Int. J. Syst. Evol. Microbiol.">
        <title>The Global Catalogue of Microorganisms (GCM) 10K type strain sequencing project: providing services to taxonomists for standard genome sequencing and annotation.</title>
        <authorList>
            <consortium name="The Broad Institute Genomics Platform"/>
            <consortium name="The Broad Institute Genome Sequencing Center for Infectious Disease"/>
            <person name="Wu L."/>
            <person name="Ma J."/>
        </authorList>
    </citation>
    <scope>NUCLEOTIDE SEQUENCE [LARGE SCALE GENOMIC DNA]</scope>
    <source>
        <strain evidence="3">KCTC 23723</strain>
    </source>
</reference>
<comment type="caution">
    <text evidence="2">The sequence shown here is derived from an EMBL/GenBank/DDBJ whole genome shotgun (WGS) entry which is preliminary data.</text>
</comment>
<gene>
    <name evidence="2" type="ORF">GCM10008111_29340</name>
</gene>
<name>A0ABQ2WUE8_9ALTE</name>
<proteinExistence type="predicted"/>
<sequence>MKNVQITLIACLFSASIFAPVNANSVSELTTQALQQHLIEIQESIKTQTKSTIEQATKQLLEQTNISMRTTKSDTGDTGDTASLHAVPKVQATQLVVQVKTEEE</sequence>
<accession>A0ABQ2WUE8</accession>
<dbReference type="Proteomes" id="UP000634667">
    <property type="component" value="Unassembled WGS sequence"/>
</dbReference>
<dbReference type="EMBL" id="BMYR01000014">
    <property type="protein sequence ID" value="GGW71457.1"/>
    <property type="molecule type" value="Genomic_DNA"/>
</dbReference>
<keyword evidence="3" id="KW-1185">Reference proteome</keyword>
<evidence type="ECO:0000256" key="1">
    <source>
        <dbReference type="SAM" id="SignalP"/>
    </source>
</evidence>
<keyword evidence="1" id="KW-0732">Signal</keyword>
<feature type="chain" id="PRO_5046224875" evidence="1">
    <location>
        <begin position="24"/>
        <end position="104"/>
    </location>
</feature>
<dbReference type="RefSeq" id="WP_189483996.1">
    <property type="nucleotide sequence ID" value="NZ_BMYR01000014.1"/>
</dbReference>
<evidence type="ECO:0000313" key="2">
    <source>
        <dbReference type="EMBL" id="GGW71457.1"/>
    </source>
</evidence>